<evidence type="ECO:0000259" key="8">
    <source>
        <dbReference type="Pfam" id="PF00479"/>
    </source>
</evidence>
<proteinExistence type="inferred from homology"/>
<keyword evidence="3 7" id="KW-0313">Glucose metabolism</keyword>
<feature type="binding site" evidence="7">
    <location>
        <position position="234"/>
    </location>
    <ligand>
        <name>substrate</name>
    </ligand>
</feature>
<dbReference type="GO" id="GO:0005829">
    <property type="term" value="C:cytosol"/>
    <property type="evidence" value="ECO:0007669"/>
    <property type="project" value="TreeGrafter"/>
</dbReference>
<evidence type="ECO:0000259" key="9">
    <source>
        <dbReference type="Pfam" id="PF02781"/>
    </source>
</evidence>
<dbReference type="OrthoDB" id="9802739at2"/>
<feature type="active site" description="Proton acceptor" evidence="7">
    <location>
        <position position="258"/>
    </location>
</feature>
<dbReference type="PRINTS" id="PR00079">
    <property type="entry name" value="G6PDHDRGNASE"/>
</dbReference>
<dbReference type="Pfam" id="PF00479">
    <property type="entry name" value="G6PD_N"/>
    <property type="match status" value="1"/>
</dbReference>
<evidence type="ECO:0000256" key="2">
    <source>
        <dbReference type="ARBA" id="ARBA00009975"/>
    </source>
</evidence>
<keyword evidence="6 7" id="KW-0119">Carbohydrate metabolism</keyword>
<feature type="binding site" evidence="7">
    <location>
        <position position="166"/>
    </location>
    <ligand>
        <name>NADP(+)</name>
        <dbReference type="ChEBI" id="CHEBI:58349"/>
    </ligand>
</feature>
<comment type="catalytic activity">
    <reaction evidence="7">
        <text>D-glucose 6-phosphate + NADP(+) = 6-phospho-D-glucono-1,5-lactone + NADPH + H(+)</text>
        <dbReference type="Rhea" id="RHEA:15841"/>
        <dbReference type="ChEBI" id="CHEBI:15378"/>
        <dbReference type="ChEBI" id="CHEBI:57783"/>
        <dbReference type="ChEBI" id="CHEBI:57955"/>
        <dbReference type="ChEBI" id="CHEBI:58349"/>
        <dbReference type="ChEBI" id="CHEBI:61548"/>
        <dbReference type="EC" id="1.1.1.49"/>
    </reaction>
</comment>
<evidence type="ECO:0000256" key="6">
    <source>
        <dbReference type="ARBA" id="ARBA00023277"/>
    </source>
</evidence>
<dbReference type="PROSITE" id="PS00069">
    <property type="entry name" value="G6P_DEHYDROGENASE"/>
    <property type="match status" value="1"/>
</dbReference>
<dbReference type="Gene3D" id="3.40.50.720">
    <property type="entry name" value="NAD(P)-binding Rossmann-like Domain"/>
    <property type="match status" value="1"/>
</dbReference>
<dbReference type="UniPathway" id="UPA00115">
    <property type="reaction ID" value="UER00408"/>
</dbReference>
<dbReference type="GO" id="GO:0009051">
    <property type="term" value="P:pentose-phosphate shunt, oxidative branch"/>
    <property type="evidence" value="ECO:0007669"/>
    <property type="project" value="TreeGrafter"/>
</dbReference>
<comment type="function">
    <text evidence="7">Catalyzes the oxidation of glucose 6-phosphate to 6-phosphogluconolactone.</text>
</comment>
<comment type="pathway">
    <text evidence="1 7">Carbohydrate degradation; pentose phosphate pathway; D-ribulose 5-phosphate from D-glucose 6-phosphate (oxidative stage): step 1/3.</text>
</comment>
<feature type="binding site" evidence="7">
    <location>
        <position position="200"/>
    </location>
    <ligand>
        <name>substrate</name>
    </ligand>
</feature>
<feature type="binding site" evidence="7">
    <location>
        <position position="253"/>
    </location>
    <ligand>
        <name>substrate</name>
    </ligand>
</feature>
<dbReference type="EC" id="1.1.1.49" evidence="7"/>
<feature type="domain" description="Glucose-6-phosphate dehydrogenase C-terminal" evidence="9">
    <location>
        <begin position="207"/>
        <end position="505"/>
    </location>
</feature>
<keyword evidence="5 7" id="KW-0560">Oxidoreductase</keyword>
<dbReference type="RefSeq" id="WP_103066900.1">
    <property type="nucleotide sequence ID" value="NZ_AZRL01000012.1"/>
</dbReference>
<feature type="binding site" evidence="7">
    <location>
        <position position="62"/>
    </location>
    <ligand>
        <name>NADP(+)</name>
        <dbReference type="ChEBI" id="CHEBI:58349"/>
    </ligand>
</feature>
<dbReference type="SUPFAM" id="SSF55347">
    <property type="entry name" value="Glyceraldehyde-3-phosphate dehydrogenase-like, C-terminal domain"/>
    <property type="match status" value="1"/>
</dbReference>
<evidence type="ECO:0000256" key="4">
    <source>
        <dbReference type="ARBA" id="ARBA00022857"/>
    </source>
</evidence>
<feature type="binding site" evidence="7">
    <location>
        <position position="196"/>
    </location>
    <ligand>
        <name>substrate</name>
    </ligand>
</feature>
<dbReference type="InterPro" id="IPR022674">
    <property type="entry name" value="G6P_DH_NAD-bd"/>
</dbReference>
<evidence type="ECO:0000256" key="1">
    <source>
        <dbReference type="ARBA" id="ARBA00004937"/>
    </source>
</evidence>
<evidence type="ECO:0000313" key="11">
    <source>
        <dbReference type="Proteomes" id="UP000236434"/>
    </source>
</evidence>
<dbReference type="NCBIfam" id="TIGR00871">
    <property type="entry name" value="zwf"/>
    <property type="match status" value="1"/>
</dbReference>
<dbReference type="GO" id="GO:0050661">
    <property type="term" value="F:NADP binding"/>
    <property type="evidence" value="ECO:0007669"/>
    <property type="project" value="UniProtKB-UniRule"/>
</dbReference>
<dbReference type="SUPFAM" id="SSF51735">
    <property type="entry name" value="NAD(P)-binding Rossmann-fold domains"/>
    <property type="match status" value="1"/>
</dbReference>
<dbReference type="GO" id="GO:0004345">
    <property type="term" value="F:glucose-6-phosphate dehydrogenase activity"/>
    <property type="evidence" value="ECO:0007669"/>
    <property type="project" value="UniProtKB-UniRule"/>
</dbReference>
<reference evidence="10 11" key="1">
    <citation type="submission" date="2013-12" db="EMBL/GenBank/DDBJ databases">
        <title>Comparative genomics of Petrotoga isolates.</title>
        <authorList>
            <person name="Nesbo C.L."/>
            <person name="Charchuk R."/>
            <person name="Chow K."/>
        </authorList>
    </citation>
    <scope>NUCLEOTIDE SEQUENCE [LARGE SCALE GENOMIC DNA]</scope>
    <source>
        <strain evidence="10 11">DSM 13574</strain>
    </source>
</reference>
<evidence type="ECO:0000313" key="10">
    <source>
        <dbReference type="EMBL" id="PNR96427.1"/>
    </source>
</evidence>
<comment type="caution">
    <text evidence="7">Lacks conserved residue(s) required for the propagation of feature annotation.</text>
</comment>
<evidence type="ECO:0000256" key="3">
    <source>
        <dbReference type="ARBA" id="ARBA00022526"/>
    </source>
</evidence>
<dbReference type="HAMAP" id="MF_00966">
    <property type="entry name" value="G6PD"/>
    <property type="match status" value="1"/>
</dbReference>
<dbReference type="GO" id="GO:0006006">
    <property type="term" value="P:glucose metabolic process"/>
    <property type="evidence" value="ECO:0007669"/>
    <property type="project" value="UniProtKB-KW"/>
</dbReference>
<dbReference type="Gene3D" id="3.30.360.10">
    <property type="entry name" value="Dihydrodipicolinate Reductase, domain 2"/>
    <property type="match status" value="1"/>
</dbReference>
<evidence type="ECO:0000256" key="5">
    <source>
        <dbReference type="ARBA" id="ARBA00023002"/>
    </source>
</evidence>
<dbReference type="InterPro" id="IPR022675">
    <property type="entry name" value="G6P_DH_C"/>
</dbReference>
<comment type="caution">
    <text evidence="10">The sequence shown here is derived from an EMBL/GenBank/DDBJ whole genome shotgun (WGS) entry which is preliminary data.</text>
</comment>
<protein>
    <recommendedName>
        <fullName evidence="7">Glucose-6-phosphate 1-dehydrogenase</fullName>
        <shortName evidence="7">G6PD</shortName>
        <ecNumber evidence="7">1.1.1.49</ecNumber>
    </recommendedName>
</protein>
<dbReference type="AlphaFoldDB" id="A0A2K1P120"/>
<feature type="domain" description="Glucose-6-phosphate dehydrogenase NAD-binding" evidence="8">
    <location>
        <begin position="25"/>
        <end position="205"/>
    </location>
</feature>
<accession>A0A2K1P120</accession>
<dbReference type="InterPro" id="IPR019796">
    <property type="entry name" value="G6P_DH_AS"/>
</dbReference>
<dbReference type="InterPro" id="IPR036291">
    <property type="entry name" value="NAD(P)-bd_dom_sf"/>
</dbReference>
<dbReference type="PIRSF" id="PIRSF000110">
    <property type="entry name" value="G6PD"/>
    <property type="match status" value="1"/>
</dbReference>
<sequence length="520" mass="60961">MDQITKHLSRKNICEEIKPGASSLIIFGASGDLTFRKLIPSIYTLFKKNLLPNEFFLLGVARSKLTEEEYRQEIKNRLLEENEDNFIISKFIEKVFYISGFYDDDSLYLDLKNKLNYLDKVFNTHENHLFYLSTPPNVYLEIIKHLGKFNLTKESENSYSRIIIEKPFGSNFNTSKELDEELHKYLNETQIYRIDHYLGKETVQNIMMLRFANIVFEPIWNYKYIDNVQITVAETLGVEHRAGYFEQAGLLRDMFQNHMMQLLTLVAMEPPASLEDTSVRDEKTKLLKAIRPFEKEKTDEYFVRGQYIEGLINGKEVPAYKEEKNVNPHSFVETFVASKFLIDNWRWSGVPFYLRAGKRLKRKVTEIAIIFKDVPHSIFAKNDITLEKNALILNIQPDEGFSLKIQAKQPGSKLCLNTLTMDFNYDEFFKFKGPDAYERLLLDAMLGDQTLFVRSDAMEISWKIFTPVLEKWEEEKDNGLIFYKAGTWGPKESFELLAKDNRSWRNLDFESEDLYANKVL</sequence>
<dbReference type="PANTHER" id="PTHR23429">
    <property type="entry name" value="GLUCOSE-6-PHOSPHATE 1-DEHYDROGENASE G6PD"/>
    <property type="match status" value="1"/>
</dbReference>
<dbReference type="InterPro" id="IPR001282">
    <property type="entry name" value="G6P_DH"/>
</dbReference>
<keyword evidence="4 7" id="KW-0521">NADP</keyword>
<comment type="similarity">
    <text evidence="2 7">Belongs to the glucose-6-phosphate dehydrogenase family.</text>
</comment>
<dbReference type="Proteomes" id="UP000236434">
    <property type="component" value="Unassembled WGS sequence"/>
</dbReference>
<feature type="binding site" evidence="7">
    <location>
        <position position="358"/>
    </location>
    <ligand>
        <name>substrate</name>
    </ligand>
</feature>
<organism evidence="10 11">
    <name type="scientific">Petrotoga olearia DSM 13574</name>
    <dbReference type="NCBI Taxonomy" id="1122955"/>
    <lineage>
        <taxon>Bacteria</taxon>
        <taxon>Thermotogati</taxon>
        <taxon>Thermotogota</taxon>
        <taxon>Thermotogae</taxon>
        <taxon>Petrotogales</taxon>
        <taxon>Petrotogaceae</taxon>
        <taxon>Petrotoga</taxon>
    </lineage>
</organism>
<name>A0A2K1P120_9BACT</name>
<dbReference type="EMBL" id="AZRL01000012">
    <property type="protein sequence ID" value="PNR96427.1"/>
    <property type="molecule type" value="Genomic_DNA"/>
</dbReference>
<feature type="binding site" evidence="7">
    <location>
        <position position="363"/>
    </location>
    <ligand>
        <name>substrate</name>
    </ligand>
</feature>
<dbReference type="Pfam" id="PF02781">
    <property type="entry name" value="G6PD_C"/>
    <property type="match status" value="1"/>
</dbReference>
<dbReference type="PANTHER" id="PTHR23429:SF0">
    <property type="entry name" value="GLUCOSE-6-PHOSPHATE 1-DEHYDROGENASE"/>
    <property type="match status" value="1"/>
</dbReference>
<evidence type="ECO:0000256" key="7">
    <source>
        <dbReference type="HAMAP-Rule" id="MF_00966"/>
    </source>
</evidence>
<gene>
    <name evidence="7" type="primary">zwf</name>
    <name evidence="10" type="ORF">X929_04880</name>
</gene>